<gene>
    <name evidence="2" type="ORF">ACFQIC_16305</name>
</gene>
<reference evidence="3" key="1">
    <citation type="journal article" date="2019" name="Int. J. Syst. Evol. Microbiol.">
        <title>The Global Catalogue of Microorganisms (GCM) 10K type strain sequencing project: providing services to taxonomists for standard genome sequencing and annotation.</title>
        <authorList>
            <consortium name="The Broad Institute Genomics Platform"/>
            <consortium name="The Broad Institute Genome Sequencing Center for Infectious Disease"/>
            <person name="Wu L."/>
            <person name="Ma J."/>
        </authorList>
    </citation>
    <scope>NUCLEOTIDE SEQUENCE [LARGE SCALE GENOMIC DNA]</scope>
    <source>
        <strain evidence="3">CGMCC 4.1621</strain>
    </source>
</reference>
<evidence type="ECO:0000256" key="1">
    <source>
        <dbReference type="SAM" id="Phobius"/>
    </source>
</evidence>
<dbReference type="RefSeq" id="WP_390217444.1">
    <property type="nucleotide sequence ID" value="NZ_JBHSZV010000047.1"/>
</dbReference>
<evidence type="ECO:0000313" key="3">
    <source>
        <dbReference type="Proteomes" id="UP001596410"/>
    </source>
</evidence>
<proteinExistence type="predicted"/>
<sequence>MKERVEYYFVITTIIIVLFGGIYVSGLMTGVDWGNYSIQFSWNMVNIKEFKQIVGVQ</sequence>
<keyword evidence="3" id="KW-1185">Reference proteome</keyword>
<feature type="transmembrane region" description="Helical" evidence="1">
    <location>
        <begin position="7"/>
        <end position="26"/>
    </location>
</feature>
<keyword evidence="1" id="KW-0812">Transmembrane</keyword>
<name>A0ABW2ESI8_9BACI</name>
<comment type="caution">
    <text evidence="2">The sequence shown here is derived from an EMBL/GenBank/DDBJ whole genome shotgun (WGS) entry which is preliminary data.</text>
</comment>
<organism evidence="2 3">
    <name type="scientific">Halobacillus seohaensis</name>
    <dbReference type="NCBI Taxonomy" id="447421"/>
    <lineage>
        <taxon>Bacteria</taxon>
        <taxon>Bacillati</taxon>
        <taxon>Bacillota</taxon>
        <taxon>Bacilli</taxon>
        <taxon>Bacillales</taxon>
        <taxon>Bacillaceae</taxon>
        <taxon>Halobacillus</taxon>
    </lineage>
</organism>
<protein>
    <submittedName>
        <fullName evidence="2">Uncharacterized protein</fullName>
    </submittedName>
</protein>
<keyword evidence="1" id="KW-0472">Membrane</keyword>
<keyword evidence="1" id="KW-1133">Transmembrane helix</keyword>
<accession>A0ABW2ESI8</accession>
<dbReference type="Proteomes" id="UP001596410">
    <property type="component" value="Unassembled WGS sequence"/>
</dbReference>
<dbReference type="EMBL" id="JBHSZV010000047">
    <property type="protein sequence ID" value="MFC7063377.1"/>
    <property type="molecule type" value="Genomic_DNA"/>
</dbReference>
<evidence type="ECO:0000313" key="2">
    <source>
        <dbReference type="EMBL" id="MFC7063377.1"/>
    </source>
</evidence>